<dbReference type="GO" id="GO:0031012">
    <property type="term" value="C:extracellular matrix"/>
    <property type="evidence" value="ECO:0007669"/>
    <property type="project" value="InterPro"/>
</dbReference>
<sequence length="795" mass="82378">MCNVCFATQTFDPLRHGSDGPQGLMITEGVDAAESTSTSYRISVGDTFRGTLSNSSDEDWIAVTLTAGETYAISMTGITLSDPFLSLYDSSGTQLLAFNDDFAGLNSQITFTATTTGTYYIEADAYSTETGTYDVRIVEVAPPQPASLATLDELALYLTEGYWGTEITFNTSFSNRITVNLSRLTPEGQQLARWAMEAWEAVVDIDFVEVATGEMLTFDDNDSGAYAFAPGGRRPDGVEINIATDWLDFNGTTIDSYSFQTYVHEIGHAIGLGHQGNYNGNARYAMDATFLNDSWQVSVMSYFNQNENTTINASFGYTAGPMMADILAIQNLYGAPGAGSATAGDTVYGRGSNLGNYMDQVFAWMATGTTTARVTGSPMVFTIYDHSGNDLLDFTYLTVGARLDMRAEQFSDIGTQIGAMGIARGTVIENASTGSGNDTITGNDAANAINSGAGNDSVNSGNGNDTVNGGVGNDSLFGGAGNDRMEGGVGADLLEGEIGFDTLNGGDGNDTLMGGDGADSLYGDAGNDRIEGGQGFDQLYGGIGSDSLFGGETADRVFGGAGNDFISGGSNFGITVDGLYGEDGDDTIFGDGGFDLLDGGAGNDFLDGGDQADNLFGGAGNDTLYGGSGLDRLFAGEGNDLLFGGVGNDGLFGDAGNDTMNGEDGDDRFFGGSGNDLMFGGAGNDTINGGSGFDTITGGTGDDLMFGRFNADTFVFSNGHGNDTIGDFAAGNQFERIDLSAVSAISDLSDLQIGNPNGGAATQVGSDVVIDTGGGNSITLLNVSLADLDATNFIF</sequence>
<dbReference type="InterPro" id="IPR050557">
    <property type="entry name" value="RTX_toxin/Mannuronan_C5-epim"/>
</dbReference>
<dbReference type="InterPro" id="IPR013858">
    <property type="entry name" value="Peptidase_M10B_C"/>
</dbReference>
<evidence type="ECO:0000256" key="6">
    <source>
        <dbReference type="ARBA" id="ARBA00022723"/>
    </source>
</evidence>
<dbReference type="SMART" id="SM00235">
    <property type="entry name" value="ZnMc"/>
    <property type="match status" value="1"/>
</dbReference>
<feature type="compositionally biased region" description="Low complexity" evidence="10">
    <location>
        <begin position="451"/>
        <end position="468"/>
    </location>
</feature>
<dbReference type="AlphaFoldDB" id="A0A1I3TKU3"/>
<evidence type="ECO:0000256" key="5">
    <source>
        <dbReference type="ARBA" id="ARBA00022670"/>
    </source>
</evidence>
<dbReference type="SUPFAM" id="SSF51120">
    <property type="entry name" value="beta-Roll"/>
    <property type="match status" value="3"/>
</dbReference>
<keyword evidence="8" id="KW-0378">Hydrolase</keyword>
<dbReference type="Pfam" id="PF00413">
    <property type="entry name" value="Peptidase_M10"/>
    <property type="match status" value="1"/>
</dbReference>
<dbReference type="InterPro" id="IPR006026">
    <property type="entry name" value="Peptidase_Metallo"/>
</dbReference>
<feature type="domain" description="Peptidase metallopeptidase" evidence="11">
    <location>
        <begin position="169"/>
        <end position="317"/>
    </location>
</feature>
<keyword evidence="6" id="KW-0479">Metal-binding</keyword>
<dbReference type="InterPro" id="IPR024079">
    <property type="entry name" value="MetalloPept_cat_dom_sf"/>
</dbReference>
<dbReference type="SUPFAM" id="SSF89260">
    <property type="entry name" value="Collagen-binding domain"/>
    <property type="match status" value="1"/>
</dbReference>
<comment type="similarity">
    <text evidence="3">Belongs to the peptidase M10B family.</text>
</comment>
<dbReference type="Proteomes" id="UP000199110">
    <property type="component" value="Unassembled WGS sequence"/>
</dbReference>
<keyword evidence="9" id="KW-0862">Zinc</keyword>
<evidence type="ECO:0000256" key="8">
    <source>
        <dbReference type="ARBA" id="ARBA00022801"/>
    </source>
</evidence>
<dbReference type="SUPFAM" id="SSF55486">
    <property type="entry name" value="Metalloproteases ('zincins'), catalytic domain"/>
    <property type="match status" value="1"/>
</dbReference>
<feature type="region of interest" description="Disordered" evidence="10">
    <location>
        <begin position="451"/>
        <end position="470"/>
    </location>
</feature>
<dbReference type="InterPro" id="IPR001818">
    <property type="entry name" value="Pept_M10_metallopeptidase"/>
</dbReference>
<dbReference type="InterPro" id="IPR001343">
    <property type="entry name" value="Hemolysn_Ca-bd"/>
</dbReference>
<dbReference type="PANTHER" id="PTHR38340">
    <property type="entry name" value="S-LAYER PROTEIN"/>
    <property type="match status" value="1"/>
</dbReference>
<dbReference type="CDD" id="cd04277">
    <property type="entry name" value="ZnMc_serralysin_like"/>
    <property type="match status" value="1"/>
</dbReference>
<comment type="cofactor">
    <cofactor evidence="1">
        <name>Ca(2+)</name>
        <dbReference type="ChEBI" id="CHEBI:29108"/>
    </cofactor>
</comment>
<dbReference type="GO" id="GO:0008270">
    <property type="term" value="F:zinc ion binding"/>
    <property type="evidence" value="ECO:0007669"/>
    <property type="project" value="InterPro"/>
</dbReference>
<name>A0A1I3TKU3_9RHOB</name>
<evidence type="ECO:0000256" key="4">
    <source>
        <dbReference type="ARBA" id="ARBA00022525"/>
    </source>
</evidence>
<dbReference type="GO" id="GO:0005615">
    <property type="term" value="C:extracellular space"/>
    <property type="evidence" value="ECO:0007669"/>
    <property type="project" value="InterPro"/>
</dbReference>
<dbReference type="Pfam" id="PF04151">
    <property type="entry name" value="PPC"/>
    <property type="match status" value="1"/>
</dbReference>
<dbReference type="PROSITE" id="PS00330">
    <property type="entry name" value="HEMOLYSIN_CALCIUM"/>
    <property type="match status" value="7"/>
</dbReference>
<keyword evidence="7" id="KW-0677">Repeat</keyword>
<protein>
    <submittedName>
        <fullName evidence="12">Serralysin</fullName>
    </submittedName>
</protein>
<dbReference type="Gene3D" id="2.60.120.380">
    <property type="match status" value="1"/>
</dbReference>
<dbReference type="Pfam" id="PF08548">
    <property type="entry name" value="Peptidase_M10_C"/>
    <property type="match status" value="1"/>
</dbReference>
<evidence type="ECO:0000313" key="13">
    <source>
        <dbReference type="Proteomes" id="UP000199110"/>
    </source>
</evidence>
<dbReference type="InterPro" id="IPR034033">
    <property type="entry name" value="Serralysin-like"/>
</dbReference>
<gene>
    <name evidence="12" type="ORF">SAMN04488095_3475</name>
</gene>
<evidence type="ECO:0000256" key="1">
    <source>
        <dbReference type="ARBA" id="ARBA00001913"/>
    </source>
</evidence>
<dbReference type="PANTHER" id="PTHR38340:SF1">
    <property type="entry name" value="S-LAYER PROTEIN"/>
    <property type="match status" value="1"/>
</dbReference>
<dbReference type="EMBL" id="FORA01000005">
    <property type="protein sequence ID" value="SFJ71143.1"/>
    <property type="molecule type" value="Genomic_DNA"/>
</dbReference>
<dbReference type="PRINTS" id="PR00313">
    <property type="entry name" value="CABNDNGRPT"/>
</dbReference>
<dbReference type="InterPro" id="IPR011049">
    <property type="entry name" value="Serralysin-like_metalloprot_C"/>
</dbReference>
<evidence type="ECO:0000256" key="9">
    <source>
        <dbReference type="ARBA" id="ARBA00022833"/>
    </source>
</evidence>
<dbReference type="Gene3D" id="3.40.390.10">
    <property type="entry name" value="Collagenase (Catalytic Domain)"/>
    <property type="match status" value="1"/>
</dbReference>
<keyword evidence="13" id="KW-1185">Reference proteome</keyword>
<evidence type="ECO:0000256" key="2">
    <source>
        <dbReference type="ARBA" id="ARBA00004613"/>
    </source>
</evidence>
<dbReference type="Pfam" id="PF00353">
    <property type="entry name" value="HemolysinCabind"/>
    <property type="match status" value="6"/>
</dbReference>
<comment type="subcellular location">
    <subcellularLocation>
        <location evidence="2">Secreted</location>
    </subcellularLocation>
</comment>
<dbReference type="Gene3D" id="2.150.10.10">
    <property type="entry name" value="Serralysin-like metalloprotease, C-terminal"/>
    <property type="match status" value="5"/>
</dbReference>
<evidence type="ECO:0000256" key="10">
    <source>
        <dbReference type="SAM" id="MobiDB-lite"/>
    </source>
</evidence>
<dbReference type="GO" id="GO:0005509">
    <property type="term" value="F:calcium ion binding"/>
    <property type="evidence" value="ECO:0007669"/>
    <property type="project" value="InterPro"/>
</dbReference>
<reference evidence="12 13" key="1">
    <citation type="submission" date="2016-10" db="EMBL/GenBank/DDBJ databases">
        <authorList>
            <person name="de Groot N.N."/>
        </authorList>
    </citation>
    <scope>NUCLEOTIDE SEQUENCE [LARGE SCALE GENOMIC DNA]</scope>
    <source>
        <strain evidence="12 13">DSM 19073</strain>
    </source>
</reference>
<keyword evidence="4" id="KW-0964">Secreted</keyword>
<evidence type="ECO:0000256" key="3">
    <source>
        <dbReference type="ARBA" id="ARBA00009490"/>
    </source>
</evidence>
<proteinExistence type="inferred from homology"/>
<evidence type="ECO:0000313" key="12">
    <source>
        <dbReference type="EMBL" id="SFJ71143.1"/>
    </source>
</evidence>
<keyword evidence="5" id="KW-0645">Protease</keyword>
<evidence type="ECO:0000256" key="7">
    <source>
        <dbReference type="ARBA" id="ARBA00022737"/>
    </source>
</evidence>
<organism evidence="12 13">
    <name type="scientific">Jannaschia pohangensis</name>
    <dbReference type="NCBI Taxonomy" id="390807"/>
    <lineage>
        <taxon>Bacteria</taxon>
        <taxon>Pseudomonadati</taxon>
        <taxon>Pseudomonadota</taxon>
        <taxon>Alphaproteobacteria</taxon>
        <taxon>Rhodobacterales</taxon>
        <taxon>Roseobacteraceae</taxon>
        <taxon>Jannaschia</taxon>
    </lineage>
</organism>
<dbReference type="GO" id="GO:0006508">
    <property type="term" value="P:proteolysis"/>
    <property type="evidence" value="ECO:0007669"/>
    <property type="project" value="UniProtKB-KW"/>
</dbReference>
<accession>A0A1I3TKU3</accession>
<dbReference type="InterPro" id="IPR018511">
    <property type="entry name" value="Hemolysin-typ_Ca-bd_CS"/>
</dbReference>
<dbReference type="STRING" id="390807.SAMN04488095_3475"/>
<dbReference type="GO" id="GO:0004222">
    <property type="term" value="F:metalloendopeptidase activity"/>
    <property type="evidence" value="ECO:0007669"/>
    <property type="project" value="InterPro"/>
</dbReference>
<evidence type="ECO:0000259" key="11">
    <source>
        <dbReference type="SMART" id="SM00235"/>
    </source>
</evidence>
<dbReference type="InterPro" id="IPR007280">
    <property type="entry name" value="Peptidase_C_arc/bac"/>
</dbReference>